<gene>
    <name evidence="3" type="ORF">Q3O59_08355</name>
</gene>
<dbReference type="NCBIfam" id="TIGR02099">
    <property type="entry name" value="YhdP family protein"/>
    <property type="match status" value="1"/>
</dbReference>
<dbReference type="PANTHER" id="PTHR38690">
    <property type="entry name" value="PROTEASE-RELATED"/>
    <property type="match status" value="1"/>
</dbReference>
<protein>
    <submittedName>
        <fullName evidence="3">YhdP family protein</fullName>
    </submittedName>
</protein>
<dbReference type="PANTHER" id="PTHR38690:SF1">
    <property type="entry name" value="PROTEASE"/>
    <property type="match status" value="1"/>
</dbReference>
<accession>A0ABT9GPY9</accession>
<evidence type="ECO:0000313" key="3">
    <source>
        <dbReference type="EMBL" id="MDP4529040.1"/>
    </source>
</evidence>
<feature type="domain" description="YhdP central" evidence="2">
    <location>
        <begin position="3"/>
        <end position="1237"/>
    </location>
</feature>
<sequence length="1272" mass="141347">MHKLWLLFAISLVLLAVLVSFLRYSLPYADQYRNQIERLLSSQYGTEVQIGELSASWQGGGPALLLHDLAFASEQDDLGFSVAKASIHLHFWRSLRSLQLRSSHVELSGVELHLAAERLVGTAGNGQQEPLTDALEQLFFRQLQQFTIRDSRVRLELAHSDPLVLAIRQLNWRNRDQRHQGQGMMAVEGVTGNSLSFALDLYGGRLDGLFGQLYLQSAQLDIQPWLRQFLPELAELDYAHVNLQAWGRVDRGAIQRIQVDLADNTLGWQLGSQQHWLKLSKGQLMWQPTAQGWYLQSSDIALSGPEADFAGIQLQLSRRDESLYGQLQALELAALQPLMQLIAQQRSELSMLAKLQPSGRVEQLAWAIQPDDWQLQLDVQQLSNQPYGDIPGVQQLQGQLQAAAGFAELSLQGADNAVLWQGAFSQPMAYQRLQAELQLRYLDHFWQLQLPRFQLHGEAVQADAQLVLNFHDEPELMLLATADGVAVRDAMHFYPRHYMPEGIIQYLSQSLLGGELQQAATLWHGPLSRFPFRDGDGIFQSSGLVTQGRMRFQPDWPELTGIEAQLWFENSRMSIDSQQGQLLGLSIDDQVRVWIEDLFVAETLWIDIATSAEAEAVQALMAQSPLAGSVGEALAYVGLTGQVKGEVQLAVSLTEPEVHASGDVWFHNNQARLQAPSLGIEQIQGQLRFDNDKIEASNLSGQWQQLPFELQLQGQQQEAAYQLALQLAGKQQASRLLSQLPLTLPELATGELDWQLSLDVQLPGQGFAYQAQLQADLSDTALQLPAPYFKTAGEEAALEVWVQGQPEYSIIRAAYSEPLFAQARLQHDSGTLDQVLLRLGAGHYGVLEPGLVVEVELAQTELAPWFELLLPPLTAAQQQSSGFWPELSRVRGRVGALQLTEQLALHQTLFELSPADDHWALQLNGSEVASQWRFYHDWQQQGIAIDMDYLRLAAQPSQQSDKPTPAATPEPMNWLRSLPPIRLQCKDCRYDSYAFGQVQAELANTEQGLELKQLQAEYKRNRLTLSGLWQPDAGLGRSQFQGQLTSPNIGALLTEYELSSAISGSRADLAFDLHWQGSPLQFELASLGGTASWQLGEGSLAEVSDKGARLFSIFSLNSLVRKLRLDFRDVFAKGFFYNRMQGDISLHQGVAQTSNSTIDGVAGNLSMQGYADLVNRKLDYQMTLVPKVTSSLPVIIAWMVNPVSGLAALALDEMFTSAEVISRVNFTVTGSFDEPVVTEVNRHSTEVPVPVRVAQPGTEDEPESLNGQPHGG</sequence>
<dbReference type="InterPro" id="IPR025263">
    <property type="entry name" value="YhdP_central"/>
</dbReference>
<keyword evidence="4" id="KW-1185">Reference proteome</keyword>
<feature type="region of interest" description="Disordered" evidence="1">
    <location>
        <begin position="1250"/>
        <end position="1272"/>
    </location>
</feature>
<name>A0ABT9GPY9_9GAMM</name>
<evidence type="ECO:0000256" key="1">
    <source>
        <dbReference type="SAM" id="MobiDB-lite"/>
    </source>
</evidence>
<dbReference type="RefSeq" id="WP_305945150.1">
    <property type="nucleotide sequence ID" value="NZ_JAUZVY010000003.1"/>
</dbReference>
<evidence type="ECO:0000259" key="2">
    <source>
        <dbReference type="Pfam" id="PF13116"/>
    </source>
</evidence>
<dbReference type="Proteomes" id="UP001236258">
    <property type="component" value="Unassembled WGS sequence"/>
</dbReference>
<organism evidence="3 4">
    <name type="scientific">Alkalimonas delamerensis</name>
    <dbReference type="NCBI Taxonomy" id="265981"/>
    <lineage>
        <taxon>Bacteria</taxon>
        <taxon>Pseudomonadati</taxon>
        <taxon>Pseudomonadota</taxon>
        <taxon>Gammaproteobacteria</taxon>
        <taxon>Alkalimonas</taxon>
    </lineage>
</organism>
<comment type="caution">
    <text evidence="3">The sequence shown here is derived from an EMBL/GenBank/DDBJ whole genome shotgun (WGS) entry which is preliminary data.</text>
</comment>
<dbReference type="Pfam" id="PF13116">
    <property type="entry name" value="YhdP"/>
    <property type="match status" value="1"/>
</dbReference>
<reference evidence="3 4" key="1">
    <citation type="submission" date="2023-08" db="EMBL/GenBank/DDBJ databases">
        <authorList>
            <person name="Joshi A."/>
            <person name="Thite S."/>
        </authorList>
    </citation>
    <scope>NUCLEOTIDE SEQUENCE [LARGE SCALE GENOMIC DNA]</scope>
    <source>
        <strain evidence="3 4">1E1</strain>
    </source>
</reference>
<evidence type="ECO:0000313" key="4">
    <source>
        <dbReference type="Proteomes" id="UP001236258"/>
    </source>
</evidence>
<dbReference type="EMBL" id="JAUZVY010000003">
    <property type="protein sequence ID" value="MDP4529040.1"/>
    <property type="molecule type" value="Genomic_DNA"/>
</dbReference>
<proteinExistence type="predicted"/>
<dbReference type="InterPro" id="IPR011836">
    <property type="entry name" value="YhdP"/>
</dbReference>